<dbReference type="InterPro" id="IPR001841">
    <property type="entry name" value="Znf_RING"/>
</dbReference>
<dbReference type="PROSITE" id="PS50235">
    <property type="entry name" value="USP_3"/>
    <property type="match status" value="1"/>
</dbReference>
<protein>
    <recommendedName>
        <fullName evidence="2">ubiquitinyl hydrolase 1</fullName>
        <ecNumber evidence="2">3.4.19.12</ecNumber>
    </recommendedName>
</protein>
<feature type="compositionally biased region" description="Polar residues" evidence="6">
    <location>
        <begin position="959"/>
        <end position="975"/>
    </location>
</feature>
<comment type="catalytic activity">
    <reaction evidence="1">
        <text>Thiol-dependent hydrolysis of ester, thioester, amide, peptide and isopeptide bonds formed by the C-terminal Gly of ubiquitin (a 76-residue protein attached to proteins as an intracellular targeting signal).</text>
        <dbReference type="EC" id="3.4.19.12"/>
    </reaction>
</comment>
<dbReference type="STRING" id="7574.A0A1S3JY83"/>
<dbReference type="GO" id="GO:0004843">
    <property type="term" value="F:cysteine-type deubiquitinase activity"/>
    <property type="evidence" value="ECO:0007669"/>
    <property type="project" value="UniProtKB-EC"/>
</dbReference>
<dbReference type="OrthoDB" id="2248014at2759"/>
<dbReference type="PANTHER" id="PTHR21646">
    <property type="entry name" value="UBIQUITIN CARBOXYL-TERMINAL HYDROLASE"/>
    <property type="match status" value="1"/>
</dbReference>
<feature type="region of interest" description="Disordered" evidence="6">
    <location>
        <begin position="1"/>
        <end position="109"/>
    </location>
</feature>
<feature type="region of interest" description="Disordered" evidence="6">
    <location>
        <begin position="273"/>
        <end position="315"/>
    </location>
</feature>
<feature type="compositionally biased region" description="Basic and acidic residues" evidence="6">
    <location>
        <begin position="1412"/>
        <end position="1423"/>
    </location>
</feature>
<dbReference type="RefSeq" id="XP_013415343.1">
    <property type="nucleotide sequence ID" value="XM_013559889.1"/>
</dbReference>
<reference evidence="10" key="1">
    <citation type="submission" date="2025-08" db="UniProtKB">
        <authorList>
            <consortium name="RefSeq"/>
        </authorList>
    </citation>
    <scope>IDENTIFICATION</scope>
    <source>
        <tissue evidence="10">Gonads</tissue>
    </source>
</reference>
<gene>
    <name evidence="10" type="primary">LOC106177185</name>
</gene>
<dbReference type="InParanoid" id="A0A1S3JY83"/>
<keyword evidence="4" id="KW-0862">Zinc</keyword>
<feature type="domain" description="RING-type" evidence="7">
    <location>
        <begin position="1020"/>
        <end position="1065"/>
    </location>
</feature>
<feature type="domain" description="USP" evidence="8">
    <location>
        <begin position="115"/>
        <end position="1364"/>
    </location>
</feature>
<name>A0A1S3JY83_LINAN</name>
<keyword evidence="3 5" id="KW-0863">Zinc-finger</keyword>
<dbReference type="GeneID" id="106177185"/>
<feature type="region of interest" description="Disordered" evidence="6">
    <location>
        <begin position="339"/>
        <end position="373"/>
    </location>
</feature>
<evidence type="ECO:0000313" key="10">
    <source>
        <dbReference type="RefSeq" id="XP_013415343.1"/>
    </source>
</evidence>
<dbReference type="PROSITE" id="PS00972">
    <property type="entry name" value="USP_1"/>
    <property type="match status" value="1"/>
</dbReference>
<dbReference type="Pfam" id="PF00443">
    <property type="entry name" value="UCH"/>
    <property type="match status" value="1"/>
</dbReference>
<dbReference type="InterPro" id="IPR028889">
    <property type="entry name" value="USP"/>
</dbReference>
<dbReference type="SUPFAM" id="SSF54001">
    <property type="entry name" value="Cysteine proteinases"/>
    <property type="match status" value="1"/>
</dbReference>
<dbReference type="InterPro" id="IPR050185">
    <property type="entry name" value="Ub_carboxyl-term_hydrolase"/>
</dbReference>
<dbReference type="GO" id="GO:0008270">
    <property type="term" value="F:zinc ion binding"/>
    <property type="evidence" value="ECO:0007669"/>
    <property type="project" value="UniProtKB-KW"/>
</dbReference>
<keyword evidence="3 5" id="KW-0479">Metal-binding</keyword>
<dbReference type="SUPFAM" id="SSF57850">
    <property type="entry name" value="RING/U-box"/>
    <property type="match status" value="1"/>
</dbReference>
<evidence type="ECO:0000256" key="6">
    <source>
        <dbReference type="SAM" id="MobiDB-lite"/>
    </source>
</evidence>
<dbReference type="Proteomes" id="UP000085678">
    <property type="component" value="Unplaced"/>
</dbReference>
<feature type="region of interest" description="Disordered" evidence="6">
    <location>
        <begin position="825"/>
        <end position="934"/>
    </location>
</feature>
<feature type="region of interest" description="Disordered" evidence="6">
    <location>
        <begin position="1412"/>
        <end position="1483"/>
    </location>
</feature>
<dbReference type="Gene3D" id="3.30.40.10">
    <property type="entry name" value="Zinc/RING finger domain, C3HC4 (zinc finger)"/>
    <property type="match status" value="1"/>
</dbReference>
<evidence type="ECO:0000259" key="8">
    <source>
        <dbReference type="PROSITE" id="PS50235"/>
    </source>
</evidence>
<accession>A0A1S3JY83</accession>
<feature type="compositionally biased region" description="Polar residues" evidence="6">
    <location>
        <begin position="43"/>
        <end position="66"/>
    </location>
</feature>
<evidence type="ECO:0000256" key="5">
    <source>
        <dbReference type="PROSITE-ProRule" id="PRU00175"/>
    </source>
</evidence>
<dbReference type="Gene3D" id="3.90.70.10">
    <property type="entry name" value="Cysteine proteinases"/>
    <property type="match status" value="3"/>
</dbReference>
<feature type="region of interest" description="Disordered" evidence="6">
    <location>
        <begin position="950"/>
        <end position="984"/>
    </location>
</feature>
<organism evidence="9 10">
    <name type="scientific">Lingula anatina</name>
    <name type="common">Brachiopod</name>
    <name type="synonym">Lingula unguis</name>
    <dbReference type="NCBI Taxonomy" id="7574"/>
    <lineage>
        <taxon>Eukaryota</taxon>
        <taxon>Metazoa</taxon>
        <taxon>Spiralia</taxon>
        <taxon>Lophotrochozoa</taxon>
        <taxon>Brachiopoda</taxon>
        <taxon>Linguliformea</taxon>
        <taxon>Lingulata</taxon>
        <taxon>Lingulida</taxon>
        <taxon>Linguloidea</taxon>
        <taxon>Lingulidae</taxon>
        <taxon>Lingula</taxon>
    </lineage>
</organism>
<feature type="compositionally biased region" description="Polar residues" evidence="6">
    <location>
        <begin position="303"/>
        <end position="315"/>
    </location>
</feature>
<proteinExistence type="predicted"/>
<evidence type="ECO:0000313" key="9">
    <source>
        <dbReference type="Proteomes" id="UP000085678"/>
    </source>
</evidence>
<feature type="compositionally biased region" description="Gly residues" evidence="6">
    <location>
        <begin position="1474"/>
        <end position="1483"/>
    </location>
</feature>
<dbReference type="InterPro" id="IPR001394">
    <property type="entry name" value="Peptidase_C19_UCH"/>
</dbReference>
<evidence type="ECO:0000259" key="7">
    <source>
        <dbReference type="PROSITE" id="PS50089"/>
    </source>
</evidence>
<keyword evidence="9" id="KW-1185">Reference proteome</keyword>
<dbReference type="PANTHER" id="PTHR21646:SF35">
    <property type="match status" value="1"/>
</dbReference>
<dbReference type="PROSITE" id="PS50089">
    <property type="entry name" value="ZF_RING_2"/>
    <property type="match status" value="1"/>
</dbReference>
<evidence type="ECO:0000256" key="2">
    <source>
        <dbReference type="ARBA" id="ARBA00012759"/>
    </source>
</evidence>
<feature type="compositionally biased region" description="Basic and acidic residues" evidence="6">
    <location>
        <begin position="1432"/>
        <end position="1448"/>
    </location>
</feature>
<dbReference type="InterPro" id="IPR038765">
    <property type="entry name" value="Papain-like_cys_pep_sf"/>
</dbReference>
<feature type="compositionally biased region" description="Basic and acidic residues" evidence="6">
    <location>
        <begin position="96"/>
        <end position="107"/>
    </location>
</feature>
<dbReference type="CDD" id="cd02674">
    <property type="entry name" value="Peptidase_C19R"/>
    <property type="match status" value="1"/>
</dbReference>
<evidence type="ECO:0000256" key="3">
    <source>
        <dbReference type="ARBA" id="ARBA00022771"/>
    </source>
</evidence>
<dbReference type="GO" id="GO:0016579">
    <property type="term" value="P:protein deubiquitination"/>
    <property type="evidence" value="ECO:0007669"/>
    <property type="project" value="InterPro"/>
</dbReference>
<dbReference type="InterPro" id="IPR013083">
    <property type="entry name" value="Znf_RING/FYVE/PHD"/>
</dbReference>
<dbReference type="InterPro" id="IPR018200">
    <property type="entry name" value="USP_CS"/>
</dbReference>
<feature type="region of interest" description="Disordered" evidence="6">
    <location>
        <begin position="567"/>
        <end position="597"/>
    </location>
</feature>
<dbReference type="EC" id="3.4.19.12" evidence="2"/>
<dbReference type="KEGG" id="lak:106177185"/>
<feature type="compositionally biased region" description="Polar residues" evidence="6">
    <location>
        <begin position="281"/>
        <end position="291"/>
    </location>
</feature>
<evidence type="ECO:0000256" key="1">
    <source>
        <dbReference type="ARBA" id="ARBA00000707"/>
    </source>
</evidence>
<sequence length="1483" mass="163606">MTAAEDNKLAVDPTPDAPETSHQGSPPSPLTPNTAIPLPYYTESVNTVTVPKAQHNNSPDPNNEPLSKSLYLPPSVELLPSYYPPGHQSSPQAQGEGKDACSKDVKDSSATPGVCGLRNLGNTCFMNSGLQCVLSNPYLVKFFVENYVQGKSLTEDNTLTGKFCHLLHKVWCGQFSGIYPLDFKEILGMYHPQFRDFRQHDCQEFLALLLDTLHEQLNVASPQNNTTRAAKLSTEEGVTTSNAGAGVAVNQQIKCSNVDPVSMETNIVHDTMETEPATMDTMETNTDQSSDAIRDDQSDVTDAGTNQSDLMTDNQSDITEIGTEGDQLDAMVEDTDRLVAAHSQSQSPVDSLSHLHSEDSNHSSASLQSSDSHKLLENSSYRMQAVPEDIKKRALTESPSLDPKSVTMITDPSLSNNKLEKNVISNNKAHSIRLVGLEEMYMKDTKTKNVNVLAKEFMVEEVQTDSEKFAKHDNRQHEQEMAQNTLDEEMMEVEKHTPKRIKMTNIFRDLDGDGYAQHNKANNEGDDNSINNIKRIKIEEERHKGHKTRQLKRKVITAKNPTRDLDLEMDQSDQGSPMASEEGAWGVSPEEASNSDHVIGTDLKNTVASKNESLEHHRYVEAAEKSWKEYLSQNKSVIVDTFQGQFKSTVICEECQHISVTFEPFMYLSVPLPRAMERQIIVTYVASESKHPVRYCLTLFKGDCIRKLKEGLRTMIGLDESCDLIIAEVLENHVARIVDENTMLRYLNDHNRKVYAFEMPPAPQFDDISTENNDISTETGDVTPVMNNTAPLRAGVSMAGCSSGGGDVFANMGYWGLQAPHNKASAAQGRAPSEDSSDVRWDDPIPSTSTAYRESDVRDNSAVNKGTDSDLWPTTEESKPLNWDPDDIENQNYFSPSGTVSGGGVWQGSQGDLDGDSKDMEGGPSLDSGFGLQRNPLDVTSDAIWGAFPSSATGAGDDSNATWGSDDNNSRSGDFSSGPDVWKGSASPEDCRNCGDSVDNDSLAPKTSCINLSTQQWKTCAICLEEMVDSELLVHLSCGGTLCQPCLEMSFKHYGEAALNCPVCSCAVKPAEDFVVLSSVGDGGPNVRILSMPVLYRYDQVDPSDGEVKMTLFGHPNILYVPSDLTADRLYDLVDRTAPFIGTYSLLLTDGQGYRCARCMFTDHCRGCEIPREGEVHFAPSDHLAVRYTEISQDQLDTALHCLDHKSMELLRPNRPLTLFECFEAFTESEVLDEHNPWFCPCCKRNQCARKSMTVWSLPDTLVVYLKRFVFHERTSTKIDTKVSFPVEDLDLSTFISGPQTHDLTFDLHACVCHFGGVTAGHYTAYSKHPQLNRWSYYNDELVTEQRPTEDDYSNAYILFYQRKGTLVNFRKPVPPPLTLVTSKVGPDLQMVPYQPITQETISRILDDLARDGQKRDDARPKDVGTSTDDLGSERGSKDAVVGDDRPGRGIAAGSDSRTKTGGGTYGEGDAEPVGGGAVEGLE</sequence>
<evidence type="ECO:0000256" key="4">
    <source>
        <dbReference type="ARBA" id="ARBA00022833"/>
    </source>
</evidence>